<evidence type="ECO:0000313" key="7">
    <source>
        <dbReference type="Proteomes" id="UP000824014"/>
    </source>
</evidence>
<dbReference type="Pfam" id="PF22780">
    <property type="entry name" value="HI0933_like_1st"/>
    <property type="match status" value="1"/>
</dbReference>
<keyword evidence="2" id="KW-0285">Flavoprotein</keyword>
<dbReference type="SUPFAM" id="SSF51905">
    <property type="entry name" value="FAD/NAD(P)-binding domain"/>
    <property type="match status" value="1"/>
</dbReference>
<feature type="domain" description="RsdA/BaiN/AoA(So)-like Rossmann fold-like" evidence="4">
    <location>
        <begin position="15"/>
        <end position="423"/>
    </location>
</feature>
<dbReference type="PRINTS" id="PR00368">
    <property type="entry name" value="FADPNR"/>
</dbReference>
<reference evidence="6" key="2">
    <citation type="submission" date="2021-04" db="EMBL/GenBank/DDBJ databases">
        <authorList>
            <person name="Gilroy R."/>
        </authorList>
    </citation>
    <scope>NUCLEOTIDE SEQUENCE</scope>
    <source>
        <strain evidence="6">ChiHjej11B10-19426</strain>
    </source>
</reference>
<feature type="domain" description="RsdA/BaiN/AoA(So)-like insert" evidence="5">
    <location>
        <begin position="207"/>
        <end position="371"/>
    </location>
</feature>
<keyword evidence="3" id="KW-0274">FAD</keyword>
<protein>
    <submittedName>
        <fullName evidence="6">NAD(P)/FAD-dependent oxidoreductase</fullName>
    </submittedName>
</protein>
<proteinExistence type="predicted"/>
<dbReference type="NCBIfam" id="TIGR00275">
    <property type="entry name" value="aminoacetone oxidase family FAD-binding enzyme"/>
    <property type="match status" value="1"/>
</dbReference>
<dbReference type="PRINTS" id="PR00411">
    <property type="entry name" value="PNDRDTASEI"/>
</dbReference>
<dbReference type="EMBL" id="DXCC01000001">
    <property type="protein sequence ID" value="HIZ14330.1"/>
    <property type="molecule type" value="Genomic_DNA"/>
</dbReference>
<evidence type="ECO:0000313" key="6">
    <source>
        <dbReference type="EMBL" id="HIZ14330.1"/>
    </source>
</evidence>
<dbReference type="Gene3D" id="1.10.8.260">
    <property type="entry name" value="HI0933 insert domain-like"/>
    <property type="match status" value="1"/>
</dbReference>
<sequence length="429" mass="47283">MEQGELLTENVKEYDLIVVGGGAAGLMAAGTAASKGLKVVLLEKMEKPARKIRITGKGRCNLTNIKPEEEFLEKVQTNRDFFRPAYEAFNNRALVRFFERRGVRLETERGGRVFPKSGKAWDIADALVDWCRDEEVDLICHATVTRLLLLGDRIRGVEYRTKRGFLRRLEAPAVVLCTGGASYPATGSTGDGYALAHAVGHAIEPIRPSLVPLETSLPDRAALEGLQLRNVRVALLVDGERVTDEFGEMVFSSRGVEGAVVLRMSRRAVDALIEGHKVELSLDLKPALDAETVRERIARERAALPAGGVVSDLLRKLMPREMMTPVARMIGTHPKRLLSSFTPTQEEELIRVLKDFRIPISDYRPFTEAIITAGGISVGEVNPRTLESLRIRGLYFAGEVLDLDANTGGYNLQIAFSTGRLAGLLRHEA</sequence>
<dbReference type="InterPro" id="IPR057661">
    <property type="entry name" value="RsdA/BaiN/AoA(So)_Rossmann"/>
</dbReference>
<dbReference type="PANTHER" id="PTHR42887:SF2">
    <property type="entry name" value="OS12G0638800 PROTEIN"/>
    <property type="match status" value="1"/>
</dbReference>
<gene>
    <name evidence="6" type="ORF">H9816_00200</name>
</gene>
<dbReference type="Gene3D" id="2.40.30.10">
    <property type="entry name" value="Translation factors"/>
    <property type="match status" value="1"/>
</dbReference>
<dbReference type="SUPFAM" id="SSF160996">
    <property type="entry name" value="HI0933 insert domain-like"/>
    <property type="match status" value="1"/>
</dbReference>
<dbReference type="InterPro" id="IPR023166">
    <property type="entry name" value="BaiN-like_dom_sf"/>
</dbReference>
<dbReference type="PANTHER" id="PTHR42887">
    <property type="entry name" value="OS12G0638800 PROTEIN"/>
    <property type="match status" value="1"/>
</dbReference>
<organism evidence="6 7">
    <name type="scientific">Candidatus Tidjanibacter faecipullorum</name>
    <dbReference type="NCBI Taxonomy" id="2838766"/>
    <lineage>
        <taxon>Bacteria</taxon>
        <taxon>Pseudomonadati</taxon>
        <taxon>Bacteroidota</taxon>
        <taxon>Bacteroidia</taxon>
        <taxon>Bacteroidales</taxon>
        <taxon>Rikenellaceae</taxon>
        <taxon>Tidjanibacter</taxon>
    </lineage>
</organism>
<evidence type="ECO:0000256" key="3">
    <source>
        <dbReference type="ARBA" id="ARBA00022827"/>
    </source>
</evidence>
<evidence type="ECO:0000259" key="5">
    <source>
        <dbReference type="Pfam" id="PF22780"/>
    </source>
</evidence>
<dbReference type="InterPro" id="IPR004792">
    <property type="entry name" value="BaiN-like"/>
</dbReference>
<reference evidence="6" key="1">
    <citation type="journal article" date="2021" name="PeerJ">
        <title>Extensive microbial diversity within the chicken gut microbiome revealed by metagenomics and culture.</title>
        <authorList>
            <person name="Gilroy R."/>
            <person name="Ravi A."/>
            <person name="Getino M."/>
            <person name="Pursley I."/>
            <person name="Horton D.L."/>
            <person name="Alikhan N.F."/>
            <person name="Baker D."/>
            <person name="Gharbi K."/>
            <person name="Hall N."/>
            <person name="Watson M."/>
            <person name="Adriaenssens E.M."/>
            <person name="Foster-Nyarko E."/>
            <person name="Jarju S."/>
            <person name="Secka A."/>
            <person name="Antonio M."/>
            <person name="Oren A."/>
            <person name="Chaudhuri R.R."/>
            <person name="La Ragione R."/>
            <person name="Hildebrand F."/>
            <person name="Pallen M.J."/>
        </authorList>
    </citation>
    <scope>NUCLEOTIDE SEQUENCE</scope>
    <source>
        <strain evidence="6">ChiHjej11B10-19426</strain>
    </source>
</reference>
<dbReference type="InterPro" id="IPR055178">
    <property type="entry name" value="RsdA/BaiN/AoA(So)-like_dom"/>
</dbReference>
<accession>A0A9D2DC15</accession>
<evidence type="ECO:0000259" key="4">
    <source>
        <dbReference type="Pfam" id="PF03486"/>
    </source>
</evidence>
<dbReference type="InterPro" id="IPR036188">
    <property type="entry name" value="FAD/NAD-bd_sf"/>
</dbReference>
<name>A0A9D2DC15_9BACT</name>
<evidence type="ECO:0000256" key="1">
    <source>
        <dbReference type="ARBA" id="ARBA00001974"/>
    </source>
</evidence>
<comment type="cofactor">
    <cofactor evidence="1">
        <name>FAD</name>
        <dbReference type="ChEBI" id="CHEBI:57692"/>
    </cofactor>
</comment>
<dbReference type="AlphaFoldDB" id="A0A9D2DC15"/>
<dbReference type="Proteomes" id="UP000824014">
    <property type="component" value="Unassembled WGS sequence"/>
</dbReference>
<evidence type="ECO:0000256" key="2">
    <source>
        <dbReference type="ARBA" id="ARBA00022630"/>
    </source>
</evidence>
<comment type="caution">
    <text evidence="6">The sequence shown here is derived from an EMBL/GenBank/DDBJ whole genome shotgun (WGS) entry which is preliminary data.</text>
</comment>
<dbReference type="Pfam" id="PF03486">
    <property type="entry name" value="HI0933_like"/>
    <property type="match status" value="1"/>
</dbReference>
<dbReference type="Gene3D" id="3.50.50.60">
    <property type="entry name" value="FAD/NAD(P)-binding domain"/>
    <property type="match status" value="1"/>
</dbReference>